<proteinExistence type="predicted"/>
<dbReference type="InterPro" id="IPR000073">
    <property type="entry name" value="AB_hydrolase_1"/>
</dbReference>
<dbReference type="Proteomes" id="UP001523262">
    <property type="component" value="Unassembled WGS sequence"/>
</dbReference>
<dbReference type="Pfam" id="PF12146">
    <property type="entry name" value="Hydrolase_4"/>
    <property type="match status" value="1"/>
</dbReference>
<dbReference type="PRINTS" id="PR00111">
    <property type="entry name" value="ABHYDROLASE"/>
</dbReference>
<dbReference type="InterPro" id="IPR029058">
    <property type="entry name" value="AB_hydrolase_fold"/>
</dbReference>
<dbReference type="Gene3D" id="3.40.50.1820">
    <property type="entry name" value="alpha/beta hydrolase"/>
    <property type="match status" value="1"/>
</dbReference>
<dbReference type="InterPro" id="IPR022742">
    <property type="entry name" value="Hydrolase_4"/>
</dbReference>
<organism evidence="2 3">
    <name type="scientific">Neobacillus pocheonensis</name>
    <dbReference type="NCBI Taxonomy" id="363869"/>
    <lineage>
        <taxon>Bacteria</taxon>
        <taxon>Bacillati</taxon>
        <taxon>Bacillota</taxon>
        <taxon>Bacilli</taxon>
        <taxon>Bacillales</taxon>
        <taxon>Bacillaceae</taxon>
        <taxon>Neobacillus</taxon>
    </lineage>
</organism>
<dbReference type="EMBL" id="JAMQCR010000001">
    <property type="protein sequence ID" value="MCM2534078.1"/>
    <property type="molecule type" value="Genomic_DNA"/>
</dbReference>
<keyword evidence="3" id="KW-1185">Reference proteome</keyword>
<dbReference type="InterPro" id="IPR051044">
    <property type="entry name" value="MAG_DAG_Lipase"/>
</dbReference>
<dbReference type="PANTHER" id="PTHR11614">
    <property type="entry name" value="PHOSPHOLIPASE-RELATED"/>
    <property type="match status" value="1"/>
</dbReference>
<feature type="domain" description="Serine aminopeptidase S33" evidence="1">
    <location>
        <begin position="25"/>
        <end position="256"/>
    </location>
</feature>
<gene>
    <name evidence="2" type="ORF">NDK43_19055</name>
</gene>
<comment type="caution">
    <text evidence="2">The sequence shown here is derived from an EMBL/GenBank/DDBJ whole genome shotgun (WGS) entry which is preliminary data.</text>
</comment>
<dbReference type="SUPFAM" id="SSF53474">
    <property type="entry name" value="alpha/beta-Hydrolases"/>
    <property type="match status" value="1"/>
</dbReference>
<name>A0ABT0WCM6_9BACI</name>
<evidence type="ECO:0000313" key="2">
    <source>
        <dbReference type="EMBL" id="MCM2534078.1"/>
    </source>
</evidence>
<reference evidence="2 3" key="1">
    <citation type="submission" date="2022-06" db="EMBL/GenBank/DDBJ databases">
        <authorList>
            <person name="Jeon C.O."/>
        </authorList>
    </citation>
    <scope>NUCLEOTIDE SEQUENCE [LARGE SCALE GENOMIC DNA]</scope>
    <source>
        <strain evidence="2 3">KCTC 13943</strain>
    </source>
</reference>
<protein>
    <submittedName>
        <fullName evidence="2">Lysophospholipase</fullName>
    </submittedName>
</protein>
<evidence type="ECO:0000259" key="1">
    <source>
        <dbReference type="Pfam" id="PF12146"/>
    </source>
</evidence>
<accession>A0ABT0WCM6</accession>
<evidence type="ECO:0000313" key="3">
    <source>
        <dbReference type="Proteomes" id="UP001523262"/>
    </source>
</evidence>
<sequence length="275" mass="30756">MTTEATFYGVNEVELFYRVFKPEAAPKAAVILVHGHGDHSGGLQNLSACLANHDYVVYAFDLRGHGKSPGKRGYIRTWAEYRGDLHEFRKLVSSELSGLPLYIAGHSLGGVIVLDYSLDHGDGLDGIIAIAPATSYEVTRTEKLLVSLMGKLKSDYSIEKHGNLEVLTKDPEVISRLSSDDLRHNTVTPGLGRGLMQTVVRLTNEAQSIQHPFLLQFGLDDEITPPTKLRQFYNSVGSQDKQKWEYPSMRHRPFDDLGREQFLADMVGWLDKKRA</sequence>